<keyword evidence="1" id="KW-0812">Transmembrane</keyword>
<dbReference type="NCBIfam" id="TIGR00254">
    <property type="entry name" value="GGDEF"/>
    <property type="match status" value="1"/>
</dbReference>
<dbReference type="InterPro" id="IPR001633">
    <property type="entry name" value="EAL_dom"/>
</dbReference>
<evidence type="ECO:0000259" key="2">
    <source>
        <dbReference type="PROSITE" id="PS50883"/>
    </source>
</evidence>
<dbReference type="InterPro" id="IPR029787">
    <property type="entry name" value="Nucleotide_cyclase"/>
</dbReference>
<dbReference type="InterPro" id="IPR052155">
    <property type="entry name" value="Biofilm_reg_signaling"/>
</dbReference>
<keyword evidence="1" id="KW-1133">Transmembrane helix</keyword>
<keyword evidence="5" id="KW-1185">Reference proteome</keyword>
<dbReference type="Proteomes" id="UP000006431">
    <property type="component" value="Unassembled WGS sequence"/>
</dbReference>
<dbReference type="PANTHER" id="PTHR44757">
    <property type="entry name" value="DIGUANYLATE CYCLASE DGCP"/>
    <property type="match status" value="1"/>
</dbReference>
<evidence type="ECO:0000256" key="1">
    <source>
        <dbReference type="SAM" id="Phobius"/>
    </source>
</evidence>
<feature type="transmembrane region" description="Helical" evidence="1">
    <location>
        <begin position="152"/>
        <end position="172"/>
    </location>
</feature>
<organism evidence="4 5">
    <name type="scientific">Sulfurimonas gotlandica (strain DSM 19862 / JCM 16533 / GD1)</name>
    <dbReference type="NCBI Taxonomy" id="929558"/>
    <lineage>
        <taxon>Bacteria</taxon>
        <taxon>Pseudomonadati</taxon>
        <taxon>Campylobacterota</taxon>
        <taxon>Epsilonproteobacteria</taxon>
        <taxon>Campylobacterales</taxon>
        <taxon>Sulfurimonadaceae</taxon>
        <taxon>Sulfurimonas</taxon>
    </lineage>
</organism>
<accession>H1FWE4</accession>
<feature type="domain" description="EAL" evidence="2">
    <location>
        <begin position="536"/>
        <end position="791"/>
    </location>
</feature>
<proteinExistence type="predicted"/>
<gene>
    <name evidence="4" type="ORF">SMGD1_1924</name>
</gene>
<dbReference type="Gene3D" id="3.20.20.450">
    <property type="entry name" value="EAL domain"/>
    <property type="match status" value="1"/>
</dbReference>
<dbReference type="InterPro" id="IPR043128">
    <property type="entry name" value="Rev_trsase/Diguanyl_cyclase"/>
</dbReference>
<accession>B6BIT7</accession>
<keyword evidence="1" id="KW-0472">Membrane</keyword>
<dbReference type="InterPro" id="IPR013655">
    <property type="entry name" value="PAS_fold_3"/>
</dbReference>
<dbReference type="PROSITE" id="PS50887">
    <property type="entry name" value="GGDEF"/>
    <property type="match status" value="1"/>
</dbReference>
<feature type="transmembrane region" description="Helical" evidence="1">
    <location>
        <begin position="12"/>
        <end position="31"/>
    </location>
</feature>
<comment type="caution">
    <text evidence="4">The sequence shown here is derived from an EMBL/GenBank/DDBJ whole genome shotgun (WGS) entry which is preliminary data.</text>
</comment>
<protein>
    <submittedName>
        <fullName evidence="4">Diguanylate cyclase/phosphodiesterase (GGDEF &amp; EAL &amp; HAMP linker domain) with PAS/PAC sensor(S)</fullName>
    </submittedName>
</protein>
<dbReference type="Pfam" id="PF00990">
    <property type="entry name" value="GGDEF"/>
    <property type="match status" value="1"/>
</dbReference>
<dbReference type="SMART" id="SM00052">
    <property type="entry name" value="EAL"/>
    <property type="match status" value="1"/>
</dbReference>
<dbReference type="SUPFAM" id="SSF55073">
    <property type="entry name" value="Nucleotide cyclase"/>
    <property type="match status" value="1"/>
</dbReference>
<dbReference type="PATRIC" id="fig|929558.5.peg.1917"/>
<dbReference type="CDD" id="cd01948">
    <property type="entry name" value="EAL"/>
    <property type="match status" value="1"/>
</dbReference>
<dbReference type="CDD" id="cd01949">
    <property type="entry name" value="GGDEF"/>
    <property type="match status" value="1"/>
</dbReference>
<dbReference type="Pfam" id="PF00563">
    <property type="entry name" value="EAL"/>
    <property type="match status" value="1"/>
</dbReference>
<evidence type="ECO:0000259" key="3">
    <source>
        <dbReference type="PROSITE" id="PS50887"/>
    </source>
</evidence>
<evidence type="ECO:0000313" key="5">
    <source>
        <dbReference type="Proteomes" id="UP000006431"/>
    </source>
</evidence>
<dbReference type="Gene3D" id="6.10.340.10">
    <property type="match status" value="1"/>
</dbReference>
<dbReference type="Gene3D" id="3.30.70.270">
    <property type="match status" value="1"/>
</dbReference>
<dbReference type="HOGENOM" id="CLU_000445_70_46_7"/>
<reference evidence="4 5" key="1">
    <citation type="journal article" date="2012" name="Proc. Natl. Acad. Sci. U.S.A.">
        <title>Genome and physiology of a model Epsilonproteobacterium responsible for sulfide detoxification in marine oxygen depletion zones.</title>
        <authorList>
            <person name="Grote J."/>
            <person name="Schott T."/>
            <person name="Bruckner C.G."/>
            <person name="Glockner F.O."/>
            <person name="Jost G."/>
            <person name="Teeling H."/>
            <person name="Labrenz M."/>
            <person name="Jurgens K."/>
        </authorList>
    </citation>
    <scope>NUCLEOTIDE SEQUENCE [LARGE SCALE GENOMIC DNA]</scope>
    <source>
        <strain evidence="4 5">GD1</strain>
    </source>
</reference>
<dbReference type="OrthoDB" id="5372181at2"/>
<dbReference type="Pfam" id="PF08447">
    <property type="entry name" value="PAS_3"/>
    <property type="match status" value="1"/>
</dbReference>
<dbReference type="FunFam" id="3.30.70.270:FF:000001">
    <property type="entry name" value="Diguanylate cyclase domain protein"/>
    <property type="match status" value="1"/>
</dbReference>
<dbReference type="SMART" id="SM00267">
    <property type="entry name" value="GGDEF"/>
    <property type="match status" value="1"/>
</dbReference>
<dbReference type="eggNOG" id="COG5001">
    <property type="taxonomic scope" value="Bacteria"/>
</dbReference>
<dbReference type="Gene3D" id="3.30.450.20">
    <property type="entry name" value="PAS domain"/>
    <property type="match status" value="1"/>
</dbReference>
<dbReference type="AlphaFoldDB" id="B6BIT7"/>
<dbReference type="PANTHER" id="PTHR44757:SF2">
    <property type="entry name" value="BIOFILM ARCHITECTURE MAINTENANCE PROTEIN MBAA"/>
    <property type="match status" value="1"/>
</dbReference>
<dbReference type="InterPro" id="IPR035965">
    <property type="entry name" value="PAS-like_dom_sf"/>
</dbReference>
<dbReference type="EMBL" id="AFRZ01000001">
    <property type="protein sequence ID" value="EHP30447.1"/>
    <property type="molecule type" value="Genomic_DNA"/>
</dbReference>
<feature type="domain" description="GGDEF" evidence="3">
    <location>
        <begin position="394"/>
        <end position="527"/>
    </location>
</feature>
<dbReference type="SUPFAM" id="SSF55785">
    <property type="entry name" value="PYP-like sensor domain (PAS domain)"/>
    <property type="match status" value="1"/>
</dbReference>
<evidence type="ECO:0000313" key="4">
    <source>
        <dbReference type="EMBL" id="EHP30447.1"/>
    </source>
</evidence>
<dbReference type="GO" id="GO:0003824">
    <property type="term" value="F:catalytic activity"/>
    <property type="evidence" value="ECO:0007669"/>
    <property type="project" value="UniProtKB-ARBA"/>
</dbReference>
<dbReference type="InterPro" id="IPR000160">
    <property type="entry name" value="GGDEF_dom"/>
</dbReference>
<name>B6BIT7_SULGG</name>
<sequence>MKISFTSLTFKTLSLLFMSSIIFIIFIVVIAKESFFQGYTYLIKEDLSSIEEKISPDIAMNLSYGLTSDLKRIATAQLKHKKILLLKIDSVTLEKPMLFSKKNKSIQELKDEGHFVSTKVIYDPATKNELGKTTIIYSNESYKTYMQNFYKWFIGGVSIFGLAIALLGFLLYNSLKRLSVLASSFERFNPNRPKDFHFNVQTNDEIGTINRSANIMVQKLTKYIDNTQKLNDTILQKEAHLKEAQRIAKVGSWEYNVIDGSLLLSDEVYRILGVKFGTAITWKDFLDFISKDDYDNVVKVIEDAIKHGSKFNIKYALILKSKNEIYVQTRGKVRKKAGGMVRITAVSMDITNDIKNKKTIEKLAYYDSLTGLANRTLLKDRMHKAIQYAKREQTNLAVMFLDLDHFKLINDTLGHSVGDDMLIHIAEILKIHIRESDTLSRLGGDEFVILLPSVKSIFDAQNIASKIQHTLQSKHDIGDHQLYITSSIGVSLYPDHGDNSEELIRNADTAMYEAKNSGRNNYRIYSQSMGNYVDQQLHLEQDLIQAVKHKAGIEVFYQAKIDSENNFISGAEALARWRHPTNGLIFPDQFIHIAESTGLMIELGNIIIEESIFQLQEWNKLGLVGLKIAINLSARQFQDPNLVSFISSMLHNYQVSPSQVEFEITETLSMTNMTNTLRILTELKAIGVSIAIDDFGTGHSSLAYLKKFPINTLKIDRSFVLDIIEDDDDKTIVQTIVSMAHSLGFNTVAEGVETLEHVALLKTMGCDQLQGYYFSKPIPKDEFTKFIQDYMPNK</sequence>
<dbReference type="SUPFAM" id="SSF141868">
    <property type="entry name" value="EAL domain-like"/>
    <property type="match status" value="1"/>
</dbReference>
<dbReference type="RefSeq" id="WP_008336499.1">
    <property type="nucleotide sequence ID" value="NZ_AFRZ01000001.1"/>
</dbReference>
<dbReference type="STRING" id="929558.SMGD1_1924"/>
<dbReference type="InterPro" id="IPR035919">
    <property type="entry name" value="EAL_sf"/>
</dbReference>
<dbReference type="PROSITE" id="PS50883">
    <property type="entry name" value="EAL"/>
    <property type="match status" value="1"/>
</dbReference>